<evidence type="ECO:0008006" key="4">
    <source>
        <dbReference type="Google" id="ProtNLM"/>
    </source>
</evidence>
<evidence type="ECO:0000313" key="2">
    <source>
        <dbReference type="EMBL" id="API55177.1"/>
    </source>
</evidence>
<evidence type="ECO:0000313" key="3">
    <source>
        <dbReference type="Proteomes" id="UP000183050"/>
    </source>
</evidence>
<keyword evidence="1" id="KW-0732">Signal</keyword>
<feature type="chain" id="PRO_5013176757" description="Secreted protein" evidence="1">
    <location>
        <begin position="22"/>
        <end position="107"/>
    </location>
</feature>
<geneLocation type="plasmid" evidence="2">
    <name>unnamed1</name>
</geneLocation>
<accession>A0A1L3ZHS9</accession>
<dbReference type="EMBL" id="CP018229">
    <property type="protein sequence ID" value="API55177.1"/>
    <property type="molecule type" value="Genomic_DNA"/>
</dbReference>
<keyword evidence="2" id="KW-0614">Plasmid</keyword>
<organism evidence="2 3">
    <name type="scientific">Rhizobium leguminosarum</name>
    <dbReference type="NCBI Taxonomy" id="384"/>
    <lineage>
        <taxon>Bacteria</taxon>
        <taxon>Pseudomonadati</taxon>
        <taxon>Pseudomonadota</taxon>
        <taxon>Alphaproteobacteria</taxon>
        <taxon>Hyphomicrobiales</taxon>
        <taxon>Rhizobiaceae</taxon>
        <taxon>Rhizobium/Agrobacterium group</taxon>
        <taxon>Rhizobium</taxon>
    </lineage>
</organism>
<sequence>MSRSRAVAIWLSPLKAAPALAVLGLHRVEIGRNDQCQKVQQPRPQVRGLPRQVLAPRLLDSRPIAEGAGIRQFRPLMRVEHCIACCSRGDKRIFPGAGRDGAAAKLK</sequence>
<evidence type="ECO:0000256" key="1">
    <source>
        <dbReference type="SAM" id="SignalP"/>
    </source>
</evidence>
<protein>
    <recommendedName>
        <fullName evidence="4">Secreted protein</fullName>
    </recommendedName>
</protein>
<gene>
    <name evidence="2" type="ORF">BMW22_26690</name>
</gene>
<name>A0A1L3ZHS9_RHILE</name>
<dbReference type="AlphaFoldDB" id="A0A1L3ZHS9"/>
<feature type="signal peptide" evidence="1">
    <location>
        <begin position="1"/>
        <end position="21"/>
    </location>
</feature>
<proteinExistence type="predicted"/>
<dbReference type="Proteomes" id="UP000183050">
    <property type="component" value="Plasmid unnamed1"/>
</dbReference>
<reference evidence="2 3" key="1">
    <citation type="submission" date="2016-11" db="EMBL/GenBank/DDBJ databases">
        <title>Rhizobium leguminosarum bv. viciae strain Vaf12 isolated from Vavilovia formosa root nodules from Russia, Dagestan.</title>
        <authorList>
            <person name="Kimeklis A."/>
        </authorList>
    </citation>
    <scope>NUCLEOTIDE SEQUENCE [LARGE SCALE GENOMIC DNA]</scope>
    <source>
        <strain evidence="2 3">Vaf-108</strain>
        <plasmid evidence="3">Plasmid unnamed1</plasmid>
    </source>
</reference>